<evidence type="ECO:0000256" key="3">
    <source>
        <dbReference type="ARBA" id="ARBA00022448"/>
    </source>
</evidence>
<dbReference type="NCBIfam" id="TIGR03004">
    <property type="entry name" value="ectoine_ehuC"/>
    <property type="match status" value="1"/>
</dbReference>
<dbReference type="NCBIfam" id="TIGR01726">
    <property type="entry name" value="HEQRo_perm_3TM"/>
    <property type="match status" value="1"/>
</dbReference>
<evidence type="ECO:0000256" key="2">
    <source>
        <dbReference type="ARBA" id="ARBA00010072"/>
    </source>
</evidence>
<dbReference type="CDD" id="cd06261">
    <property type="entry name" value="TM_PBP2"/>
    <property type="match status" value="1"/>
</dbReference>
<keyword evidence="7 9" id="KW-1133">Transmembrane helix</keyword>
<reference evidence="11" key="2">
    <citation type="submission" date="2020-09" db="EMBL/GenBank/DDBJ databases">
        <authorList>
            <person name="Sun Q."/>
            <person name="Sedlacek I."/>
        </authorList>
    </citation>
    <scope>NUCLEOTIDE SEQUENCE</scope>
    <source>
        <strain evidence="11">CCM 7664</strain>
    </source>
</reference>
<dbReference type="InterPro" id="IPR043429">
    <property type="entry name" value="ArtM/GltK/GlnP/TcyL/YhdX-like"/>
</dbReference>
<keyword evidence="12" id="KW-1185">Reference proteome</keyword>
<dbReference type="InterPro" id="IPR010065">
    <property type="entry name" value="AA_ABC_transptr_permease_3TM"/>
</dbReference>
<gene>
    <name evidence="11" type="ORF">GCM10011430_17410</name>
</gene>
<evidence type="ECO:0000256" key="7">
    <source>
        <dbReference type="ARBA" id="ARBA00022989"/>
    </source>
</evidence>
<keyword evidence="4" id="KW-1003">Cell membrane</keyword>
<name>A0A8J3B0V6_9BURK</name>
<evidence type="ECO:0000313" key="12">
    <source>
        <dbReference type="Proteomes" id="UP000627205"/>
    </source>
</evidence>
<comment type="subcellular location">
    <subcellularLocation>
        <location evidence="1">Cell inner membrane</location>
        <topology evidence="1">Multi-pass membrane protein</topology>
    </subcellularLocation>
    <subcellularLocation>
        <location evidence="9">Cell membrane</location>
        <topology evidence="9">Multi-pass membrane protein</topology>
    </subcellularLocation>
</comment>
<organism evidence="11 12">
    <name type="scientific">Oxalicibacterium solurbis</name>
    <dbReference type="NCBI Taxonomy" id="69280"/>
    <lineage>
        <taxon>Bacteria</taxon>
        <taxon>Pseudomonadati</taxon>
        <taxon>Pseudomonadota</taxon>
        <taxon>Betaproteobacteria</taxon>
        <taxon>Burkholderiales</taxon>
        <taxon>Oxalobacteraceae</taxon>
        <taxon>Oxalicibacterium</taxon>
    </lineage>
</organism>
<evidence type="ECO:0000313" key="11">
    <source>
        <dbReference type="EMBL" id="GGI54567.1"/>
    </source>
</evidence>
<comment type="similarity">
    <text evidence="2">Belongs to the binding-protein-dependent transport system permease family. HisMQ subfamily.</text>
</comment>
<dbReference type="Proteomes" id="UP000627205">
    <property type="component" value="Unassembled WGS sequence"/>
</dbReference>
<dbReference type="PROSITE" id="PS50928">
    <property type="entry name" value="ABC_TM1"/>
    <property type="match status" value="1"/>
</dbReference>
<evidence type="ECO:0000256" key="8">
    <source>
        <dbReference type="ARBA" id="ARBA00023136"/>
    </source>
</evidence>
<feature type="transmembrane region" description="Helical" evidence="9">
    <location>
        <begin position="184"/>
        <end position="207"/>
    </location>
</feature>
<reference evidence="11" key="1">
    <citation type="journal article" date="2014" name="Int. J. Syst. Evol. Microbiol.">
        <title>Complete genome sequence of Corynebacterium casei LMG S-19264T (=DSM 44701T), isolated from a smear-ripened cheese.</title>
        <authorList>
            <consortium name="US DOE Joint Genome Institute (JGI-PGF)"/>
            <person name="Walter F."/>
            <person name="Albersmeier A."/>
            <person name="Kalinowski J."/>
            <person name="Ruckert C."/>
        </authorList>
    </citation>
    <scope>NUCLEOTIDE SEQUENCE</scope>
    <source>
        <strain evidence="11">CCM 7664</strain>
    </source>
</reference>
<sequence>MLADILPLLLRGVGVTLEITLLASLLAIVLALLAALAKMSHARPLRWAANVYIEVFRGTSLLVQLFWLYFVLPLPPFNISMSPFTVAVIGLGLHIGAYGAEVMRGAFASVPRGQIEAAIALNISPWRRFMRIVLPQALVNAIPPGTNLLIELLKGTSLVSLVTLADLSFRANQIVQVTYLSREVFGLTLLFYFVLAQCINLAMRLLARRVSHARGGR</sequence>
<dbReference type="EMBL" id="BMDP01000002">
    <property type="protein sequence ID" value="GGI54567.1"/>
    <property type="molecule type" value="Genomic_DNA"/>
</dbReference>
<dbReference type="InterPro" id="IPR000515">
    <property type="entry name" value="MetI-like"/>
</dbReference>
<dbReference type="PANTHER" id="PTHR30614">
    <property type="entry name" value="MEMBRANE COMPONENT OF AMINO ACID ABC TRANSPORTER"/>
    <property type="match status" value="1"/>
</dbReference>
<dbReference type="AlphaFoldDB" id="A0A8J3B0V6"/>
<comment type="caution">
    <text evidence="11">The sequence shown here is derived from an EMBL/GenBank/DDBJ whole genome shotgun (WGS) entry which is preliminary data.</text>
</comment>
<feature type="transmembrane region" description="Helical" evidence="9">
    <location>
        <begin position="49"/>
        <end position="72"/>
    </location>
</feature>
<dbReference type="Gene3D" id="1.10.3720.10">
    <property type="entry name" value="MetI-like"/>
    <property type="match status" value="1"/>
</dbReference>
<dbReference type="Pfam" id="PF00528">
    <property type="entry name" value="BPD_transp_1"/>
    <property type="match status" value="1"/>
</dbReference>
<proteinExistence type="inferred from homology"/>
<dbReference type="SUPFAM" id="SSF161098">
    <property type="entry name" value="MetI-like"/>
    <property type="match status" value="1"/>
</dbReference>
<dbReference type="GO" id="GO:0022857">
    <property type="term" value="F:transmembrane transporter activity"/>
    <property type="evidence" value="ECO:0007669"/>
    <property type="project" value="InterPro"/>
</dbReference>
<dbReference type="InterPro" id="IPR035906">
    <property type="entry name" value="MetI-like_sf"/>
</dbReference>
<evidence type="ECO:0000259" key="10">
    <source>
        <dbReference type="PROSITE" id="PS50928"/>
    </source>
</evidence>
<dbReference type="PANTHER" id="PTHR30614:SF0">
    <property type="entry name" value="L-CYSTINE TRANSPORT SYSTEM PERMEASE PROTEIN TCYL"/>
    <property type="match status" value="1"/>
</dbReference>
<dbReference type="GO" id="GO:0043190">
    <property type="term" value="C:ATP-binding cassette (ABC) transporter complex"/>
    <property type="evidence" value="ECO:0007669"/>
    <property type="project" value="InterPro"/>
</dbReference>
<keyword evidence="8 9" id="KW-0472">Membrane</keyword>
<evidence type="ECO:0000256" key="9">
    <source>
        <dbReference type="RuleBase" id="RU363032"/>
    </source>
</evidence>
<dbReference type="InterPro" id="IPR014342">
    <property type="entry name" value="Ectoine_EhuC"/>
</dbReference>
<keyword evidence="3 9" id="KW-0813">Transport</keyword>
<keyword evidence="6" id="KW-0029">Amino-acid transport</keyword>
<keyword evidence="5 9" id="KW-0812">Transmembrane</keyword>
<evidence type="ECO:0000256" key="6">
    <source>
        <dbReference type="ARBA" id="ARBA00022970"/>
    </source>
</evidence>
<dbReference type="GO" id="GO:0006865">
    <property type="term" value="P:amino acid transport"/>
    <property type="evidence" value="ECO:0007669"/>
    <property type="project" value="UniProtKB-KW"/>
</dbReference>
<protein>
    <submittedName>
        <fullName evidence="11">Ectoine/hydroxyectoine ABC transporter permease subunit EhuC</fullName>
    </submittedName>
</protein>
<feature type="transmembrane region" description="Helical" evidence="9">
    <location>
        <begin position="84"/>
        <end position="103"/>
    </location>
</feature>
<evidence type="ECO:0000256" key="5">
    <source>
        <dbReference type="ARBA" id="ARBA00022692"/>
    </source>
</evidence>
<evidence type="ECO:0000256" key="4">
    <source>
        <dbReference type="ARBA" id="ARBA00022475"/>
    </source>
</evidence>
<evidence type="ECO:0000256" key="1">
    <source>
        <dbReference type="ARBA" id="ARBA00004429"/>
    </source>
</evidence>
<feature type="transmembrane region" description="Helical" evidence="9">
    <location>
        <begin position="12"/>
        <end position="37"/>
    </location>
</feature>
<feature type="domain" description="ABC transmembrane type-1" evidence="10">
    <location>
        <begin position="13"/>
        <end position="203"/>
    </location>
</feature>
<accession>A0A8J3B0V6</accession>
<dbReference type="RefSeq" id="WP_188420675.1">
    <property type="nucleotide sequence ID" value="NZ_BMDP01000002.1"/>
</dbReference>